<reference evidence="7 8" key="1">
    <citation type="submission" date="2018-09" db="EMBL/GenBank/DDBJ databases">
        <title>Murine metabolic-syndrome-specific gut microbial biobank.</title>
        <authorList>
            <person name="Liu C."/>
        </authorList>
    </citation>
    <scope>NUCLEOTIDE SEQUENCE [LARGE SCALE GENOMIC DNA]</scope>
    <source>
        <strain evidence="7 8">0.1xD8-82</strain>
    </source>
</reference>
<evidence type="ECO:0000256" key="5">
    <source>
        <dbReference type="SAM" id="SignalP"/>
    </source>
</evidence>
<organism evidence="7 8">
    <name type="scientific">Parablautia intestinalis</name>
    <dbReference type="NCBI Taxonomy" id="2320100"/>
    <lineage>
        <taxon>Bacteria</taxon>
        <taxon>Bacillati</taxon>
        <taxon>Bacillota</taxon>
        <taxon>Clostridia</taxon>
        <taxon>Lachnospirales</taxon>
        <taxon>Lachnospiraceae</taxon>
        <taxon>Parablautia</taxon>
    </lineage>
</organism>
<protein>
    <submittedName>
        <fullName evidence="7">ABC transporter substrate-binding protein</fullName>
    </submittedName>
</protein>
<name>A0A3A9ADE3_9FIRM</name>
<comment type="similarity">
    <text evidence="1">Belongs to the bacterial solute-binding protein 5 family.</text>
</comment>
<gene>
    <name evidence="7" type="ORF">D7V94_18360</name>
</gene>
<dbReference type="Gene3D" id="3.10.105.10">
    <property type="entry name" value="Dipeptide-binding Protein, Domain 3"/>
    <property type="match status" value="1"/>
</dbReference>
<evidence type="ECO:0000256" key="2">
    <source>
        <dbReference type="ARBA" id="ARBA00022448"/>
    </source>
</evidence>
<dbReference type="PANTHER" id="PTHR30290:SF9">
    <property type="entry name" value="OLIGOPEPTIDE-BINDING PROTEIN APPA"/>
    <property type="match status" value="1"/>
</dbReference>
<dbReference type="SUPFAM" id="SSF53850">
    <property type="entry name" value="Periplasmic binding protein-like II"/>
    <property type="match status" value="1"/>
</dbReference>
<feature type="chain" id="PRO_5017326958" evidence="5">
    <location>
        <begin position="23"/>
        <end position="590"/>
    </location>
</feature>
<accession>A0A3A9ADE3</accession>
<dbReference type="GO" id="GO:0015833">
    <property type="term" value="P:peptide transport"/>
    <property type="evidence" value="ECO:0007669"/>
    <property type="project" value="TreeGrafter"/>
</dbReference>
<dbReference type="OrthoDB" id="9772924at2"/>
<dbReference type="EMBL" id="RAYQ01000023">
    <property type="protein sequence ID" value="RKI89417.1"/>
    <property type="molecule type" value="Genomic_DNA"/>
</dbReference>
<keyword evidence="8" id="KW-1185">Reference proteome</keyword>
<evidence type="ECO:0000259" key="6">
    <source>
        <dbReference type="Pfam" id="PF00496"/>
    </source>
</evidence>
<sequence length="590" mass="63414">MRKFHKLISTALAVAMAVSLLAGCGNADSASGAGDNSQENAASEADTGNEADAGAADVDDATKPTLDTVTETVQTELAAALDTPVESMTIAMTSASFDTAPFSPPTPGVGPIIYMLWAKMFFQTNAAATLDNGGMQPWIGKEVTKVDDLTYDVLIFDNVYDSQGNHITADDIIFSYTMCAETAAFEDLSSILDSVTKIDDYNVEFKLKSSMTGIIEEVLSHNNLCIVSKEWYESTSGDERQSNPATTGAYTVQDVAQGSSVTLVRNEDPWQKEPTCSPQIANVKTLYYKVITESSMRTIGLENRELDNSDISATDLAKFYDINARTALDGWNVFFSPATMVNCLFCNMDSGVSILADNLELRQAIFAALDAEEIYYGAGFDEVTAIKATALAAPSMGGYAEIADDGYLPSDLEAAKAFFEASGQPQGTEITLLSSQSLYTDAVRSVIIAQLESVGFTVNSLAVDQALFNTYKNDSTQWDLIIDTKGSGTGHVVSLWDGLFNPDNYQNGSVCFTHDDKLIELLEAAKKDSSTENLKAFNDYISENAIAKGLYASSKIFVTQSGITDIPMGVLLPLYGPCNFASDYQSVVGN</sequence>
<dbReference type="PANTHER" id="PTHR30290">
    <property type="entry name" value="PERIPLASMIC BINDING COMPONENT OF ABC TRANSPORTER"/>
    <property type="match status" value="1"/>
</dbReference>
<evidence type="ECO:0000313" key="7">
    <source>
        <dbReference type="EMBL" id="RKI89417.1"/>
    </source>
</evidence>
<dbReference type="PROSITE" id="PS51257">
    <property type="entry name" value="PROKAR_LIPOPROTEIN"/>
    <property type="match status" value="1"/>
</dbReference>
<keyword evidence="3 5" id="KW-0732">Signal</keyword>
<feature type="region of interest" description="Disordered" evidence="4">
    <location>
        <begin position="28"/>
        <end position="61"/>
    </location>
</feature>
<dbReference type="Pfam" id="PF00496">
    <property type="entry name" value="SBP_bac_5"/>
    <property type="match status" value="1"/>
</dbReference>
<dbReference type="InterPro" id="IPR039424">
    <property type="entry name" value="SBP_5"/>
</dbReference>
<dbReference type="Proteomes" id="UP000280696">
    <property type="component" value="Unassembled WGS sequence"/>
</dbReference>
<comment type="caution">
    <text evidence="7">The sequence shown here is derived from an EMBL/GenBank/DDBJ whole genome shotgun (WGS) entry which is preliminary data.</text>
</comment>
<evidence type="ECO:0000313" key="8">
    <source>
        <dbReference type="Proteomes" id="UP000280696"/>
    </source>
</evidence>
<dbReference type="Gene3D" id="3.40.190.10">
    <property type="entry name" value="Periplasmic binding protein-like II"/>
    <property type="match status" value="1"/>
</dbReference>
<evidence type="ECO:0000256" key="1">
    <source>
        <dbReference type="ARBA" id="ARBA00005695"/>
    </source>
</evidence>
<dbReference type="GO" id="GO:1904680">
    <property type="term" value="F:peptide transmembrane transporter activity"/>
    <property type="evidence" value="ECO:0007669"/>
    <property type="project" value="TreeGrafter"/>
</dbReference>
<evidence type="ECO:0000256" key="3">
    <source>
        <dbReference type="ARBA" id="ARBA00022729"/>
    </source>
</evidence>
<dbReference type="AlphaFoldDB" id="A0A3A9ADE3"/>
<dbReference type="CDD" id="cd00995">
    <property type="entry name" value="PBP2_NikA_DppA_OppA_like"/>
    <property type="match status" value="1"/>
</dbReference>
<keyword evidence="2" id="KW-0813">Transport</keyword>
<evidence type="ECO:0000256" key="4">
    <source>
        <dbReference type="SAM" id="MobiDB-lite"/>
    </source>
</evidence>
<dbReference type="RefSeq" id="WP_120471760.1">
    <property type="nucleotide sequence ID" value="NZ_RAYQ01000023.1"/>
</dbReference>
<dbReference type="InterPro" id="IPR000914">
    <property type="entry name" value="SBP_5_dom"/>
</dbReference>
<proteinExistence type="inferred from homology"/>
<feature type="signal peptide" evidence="5">
    <location>
        <begin position="1"/>
        <end position="22"/>
    </location>
</feature>
<feature type="domain" description="Solute-binding protein family 5" evidence="6">
    <location>
        <begin position="136"/>
        <end position="504"/>
    </location>
</feature>